<evidence type="ECO:0000256" key="1">
    <source>
        <dbReference type="SAM" id="SignalP"/>
    </source>
</evidence>
<protein>
    <submittedName>
        <fullName evidence="2">Uncharacterized protein</fullName>
    </submittedName>
</protein>
<evidence type="ECO:0000313" key="3">
    <source>
        <dbReference type="Proteomes" id="UP000233837"/>
    </source>
</evidence>
<keyword evidence="1" id="KW-0732">Signal</keyword>
<feature type="signal peptide" evidence="1">
    <location>
        <begin position="1"/>
        <end position="18"/>
    </location>
</feature>
<reference evidence="2 3" key="2">
    <citation type="journal article" date="2017" name="Nature">
        <title>The Apostasia genome and the evolution of orchids.</title>
        <authorList>
            <person name="Zhang G.Q."/>
            <person name="Liu K.W."/>
            <person name="Li Z."/>
            <person name="Lohaus R."/>
            <person name="Hsiao Y.Y."/>
            <person name="Niu S.C."/>
            <person name="Wang J.Y."/>
            <person name="Lin Y.C."/>
            <person name="Xu Q."/>
            <person name="Chen L.J."/>
            <person name="Yoshida K."/>
            <person name="Fujiwara S."/>
            <person name="Wang Z.W."/>
            <person name="Zhang Y.Q."/>
            <person name="Mitsuda N."/>
            <person name="Wang M."/>
            <person name="Liu G.H."/>
            <person name="Pecoraro L."/>
            <person name="Huang H.X."/>
            <person name="Xiao X.J."/>
            <person name="Lin M."/>
            <person name="Wu X.Y."/>
            <person name="Wu W.L."/>
            <person name="Chen Y.Y."/>
            <person name="Chang S.B."/>
            <person name="Sakamoto S."/>
            <person name="Ohme-Takagi M."/>
            <person name="Yagi M."/>
            <person name="Zeng S.J."/>
            <person name="Shen C.Y."/>
            <person name="Yeh C.M."/>
            <person name="Luo Y.B."/>
            <person name="Tsai W.C."/>
            <person name="Van de Peer Y."/>
            <person name="Liu Z.J."/>
        </authorList>
    </citation>
    <scope>NUCLEOTIDE SEQUENCE [LARGE SCALE GENOMIC DNA]</scope>
    <source>
        <tissue evidence="2">The whole plant</tissue>
    </source>
</reference>
<gene>
    <name evidence="2" type="ORF">MA16_Dca024287</name>
</gene>
<dbReference type="EMBL" id="KZ503301">
    <property type="protein sequence ID" value="PKU66087.1"/>
    <property type="molecule type" value="Genomic_DNA"/>
</dbReference>
<reference evidence="2 3" key="1">
    <citation type="journal article" date="2016" name="Sci. Rep.">
        <title>The Dendrobium catenatum Lindl. genome sequence provides insights into polysaccharide synthase, floral development and adaptive evolution.</title>
        <authorList>
            <person name="Zhang G.Q."/>
            <person name="Xu Q."/>
            <person name="Bian C."/>
            <person name="Tsai W.C."/>
            <person name="Yeh C.M."/>
            <person name="Liu K.W."/>
            <person name="Yoshida K."/>
            <person name="Zhang L.S."/>
            <person name="Chang S.B."/>
            <person name="Chen F."/>
            <person name="Shi Y."/>
            <person name="Su Y.Y."/>
            <person name="Zhang Y.Q."/>
            <person name="Chen L.J."/>
            <person name="Yin Y."/>
            <person name="Lin M."/>
            <person name="Huang H."/>
            <person name="Deng H."/>
            <person name="Wang Z.W."/>
            <person name="Zhu S.L."/>
            <person name="Zhao X."/>
            <person name="Deng C."/>
            <person name="Niu S.C."/>
            <person name="Huang J."/>
            <person name="Wang M."/>
            <person name="Liu G.H."/>
            <person name="Yang H.J."/>
            <person name="Xiao X.J."/>
            <person name="Hsiao Y.Y."/>
            <person name="Wu W.L."/>
            <person name="Chen Y.Y."/>
            <person name="Mitsuda N."/>
            <person name="Ohme-Takagi M."/>
            <person name="Luo Y.B."/>
            <person name="Van de Peer Y."/>
            <person name="Liu Z.J."/>
        </authorList>
    </citation>
    <scope>NUCLEOTIDE SEQUENCE [LARGE SCALE GENOMIC DNA]</scope>
    <source>
        <tissue evidence="2">The whole plant</tissue>
    </source>
</reference>
<evidence type="ECO:0000313" key="2">
    <source>
        <dbReference type="EMBL" id="PKU66087.1"/>
    </source>
</evidence>
<organism evidence="2 3">
    <name type="scientific">Dendrobium catenatum</name>
    <dbReference type="NCBI Taxonomy" id="906689"/>
    <lineage>
        <taxon>Eukaryota</taxon>
        <taxon>Viridiplantae</taxon>
        <taxon>Streptophyta</taxon>
        <taxon>Embryophyta</taxon>
        <taxon>Tracheophyta</taxon>
        <taxon>Spermatophyta</taxon>
        <taxon>Magnoliopsida</taxon>
        <taxon>Liliopsida</taxon>
        <taxon>Asparagales</taxon>
        <taxon>Orchidaceae</taxon>
        <taxon>Epidendroideae</taxon>
        <taxon>Malaxideae</taxon>
        <taxon>Dendrobiinae</taxon>
        <taxon>Dendrobium</taxon>
    </lineage>
</organism>
<proteinExistence type="predicted"/>
<sequence length="105" mass="11449">MEELSLSLSLSLSGLLSAGGWTGKGALVEWEEEGVGSGRGARTEQFVWVELKGEAATSLRLVRVFNDASEAMDRRIPGTWTQTAPSYRNSAGFLAGFRERLQRIS</sequence>
<dbReference type="Proteomes" id="UP000233837">
    <property type="component" value="Unassembled WGS sequence"/>
</dbReference>
<name>A0A2I0VRQ2_9ASPA</name>
<accession>A0A2I0VRQ2</accession>
<dbReference type="AlphaFoldDB" id="A0A2I0VRQ2"/>
<feature type="chain" id="PRO_5014126624" evidence="1">
    <location>
        <begin position="19"/>
        <end position="105"/>
    </location>
</feature>
<keyword evidence="3" id="KW-1185">Reference proteome</keyword>